<dbReference type="PIRSF" id="PIRSF010372">
    <property type="entry name" value="PaiB"/>
    <property type="match status" value="1"/>
</dbReference>
<dbReference type="Gene3D" id="2.30.110.10">
    <property type="entry name" value="Electron Transport, Fmn-binding Protein, Chain A"/>
    <property type="match status" value="1"/>
</dbReference>
<feature type="compositionally biased region" description="Acidic residues" evidence="1">
    <location>
        <begin position="219"/>
        <end position="232"/>
    </location>
</feature>
<dbReference type="AlphaFoldDB" id="A0AA37UK63"/>
<name>A0AA37UK63_9MICO</name>
<comment type="caution">
    <text evidence="2">The sequence shown here is derived from an EMBL/GenBank/DDBJ whole genome shotgun (WGS) entry which is preliminary data.</text>
</comment>
<dbReference type="Proteomes" id="UP001157160">
    <property type="component" value="Unassembled WGS sequence"/>
</dbReference>
<keyword evidence="3" id="KW-1185">Reference proteome</keyword>
<evidence type="ECO:0000313" key="2">
    <source>
        <dbReference type="EMBL" id="GMA28220.1"/>
    </source>
</evidence>
<dbReference type="InterPro" id="IPR012349">
    <property type="entry name" value="Split_barrel_FMN-bd"/>
</dbReference>
<dbReference type="Pfam" id="PF04299">
    <property type="entry name" value="FMN_bind_2"/>
    <property type="match status" value="1"/>
</dbReference>
<dbReference type="PANTHER" id="PTHR35802">
    <property type="entry name" value="PROTEASE SYNTHASE AND SPORULATION PROTEIN PAI 2"/>
    <property type="match status" value="1"/>
</dbReference>
<gene>
    <name evidence="2" type="ORF">GCM10025874_14730</name>
</gene>
<dbReference type="RefSeq" id="WP_284231577.1">
    <property type="nucleotide sequence ID" value="NZ_BSUL01000001.1"/>
</dbReference>
<accession>A0AA37UK63</accession>
<proteinExistence type="predicted"/>
<dbReference type="SUPFAM" id="SSF50475">
    <property type="entry name" value="FMN-binding split barrel"/>
    <property type="match status" value="1"/>
</dbReference>
<dbReference type="PANTHER" id="PTHR35802:SF1">
    <property type="entry name" value="PROTEASE SYNTHASE AND SPORULATION PROTEIN PAI 2"/>
    <property type="match status" value="1"/>
</dbReference>
<protein>
    <recommendedName>
        <fullName evidence="4">Transcriptional regulator</fullName>
    </recommendedName>
</protein>
<evidence type="ECO:0000313" key="3">
    <source>
        <dbReference type="Proteomes" id="UP001157160"/>
    </source>
</evidence>
<dbReference type="InterPro" id="IPR007396">
    <property type="entry name" value="TR_PAI2-type"/>
</dbReference>
<reference evidence="2 3" key="1">
    <citation type="journal article" date="2014" name="Int. J. Syst. Evol. Microbiol.">
        <title>Complete genome sequence of Corynebacterium casei LMG S-19264T (=DSM 44701T), isolated from a smear-ripened cheese.</title>
        <authorList>
            <consortium name="US DOE Joint Genome Institute (JGI-PGF)"/>
            <person name="Walter F."/>
            <person name="Albersmeier A."/>
            <person name="Kalinowski J."/>
            <person name="Ruckert C."/>
        </authorList>
    </citation>
    <scope>NUCLEOTIDE SEQUENCE [LARGE SCALE GENOMIC DNA]</scope>
    <source>
        <strain evidence="2 3">NBRC 112289</strain>
    </source>
</reference>
<sequence length="238" mass="25720">MRQNPTFALHELAELRRIVREHPWATLVSATSTGLRVSHYPVLLEGDDLTIVSHVGRPDDAIHELGRHEVAVILQGPHGYVSPGWYDDSATVPTWNFTAVHLHGRPELLSAEENLRMLDRLVDVFEAPLPEPRRLLGTPEDAALAERVARGTVGFRLRPTRVEAKRKLSQNKPEQIVRSVVAELEGHGPYAQPQLAAEMRRAHPFLGAGADAAAGADADGADADGADADGADADGAAL</sequence>
<dbReference type="EMBL" id="BSUL01000001">
    <property type="protein sequence ID" value="GMA28220.1"/>
    <property type="molecule type" value="Genomic_DNA"/>
</dbReference>
<evidence type="ECO:0008006" key="4">
    <source>
        <dbReference type="Google" id="ProtNLM"/>
    </source>
</evidence>
<evidence type="ECO:0000256" key="1">
    <source>
        <dbReference type="SAM" id="MobiDB-lite"/>
    </source>
</evidence>
<feature type="region of interest" description="Disordered" evidence="1">
    <location>
        <begin position="215"/>
        <end position="238"/>
    </location>
</feature>
<organism evidence="2 3">
    <name type="scientific">Arenivirga flava</name>
    <dbReference type="NCBI Taxonomy" id="1930060"/>
    <lineage>
        <taxon>Bacteria</taxon>
        <taxon>Bacillati</taxon>
        <taxon>Actinomycetota</taxon>
        <taxon>Actinomycetes</taxon>
        <taxon>Micrococcales</taxon>
        <taxon>Microbacteriaceae</taxon>
        <taxon>Arenivirga</taxon>
    </lineage>
</organism>